<accession>A7KA52</accession>
<evidence type="ECO:0000313" key="1">
    <source>
        <dbReference type="EMBL" id="ABT16926.1"/>
    </source>
</evidence>
<reference evidence="1 2" key="1">
    <citation type="submission" date="2006-09" db="EMBL/GenBank/DDBJ databases">
        <title>Sequence and annotation of the 288-kb ATCV-1 virus that infects an endosymbiotic Chlorella strain of the heliozoon Acanthocystis turfacea.</title>
        <authorList>
            <person name="Fitzgerald L.A."/>
            <person name="Graves M.V."/>
            <person name="Li X."/>
            <person name="Pfitzner A.J.P."/>
            <person name="Hartigan J."/>
            <person name="Van Etten J.L."/>
        </authorList>
    </citation>
    <scope>NUCLEOTIDE SEQUENCE [LARGE SCALE GENOMIC DNA]</scope>
    <source>
        <strain evidence="1 2">ATCV-1</strain>
    </source>
</reference>
<evidence type="ECO:0000313" key="2">
    <source>
        <dbReference type="Proteomes" id="UP000202420"/>
    </source>
</evidence>
<dbReference type="Proteomes" id="UP000202420">
    <property type="component" value="Segment"/>
</dbReference>
<dbReference type="RefSeq" id="YP_001427273.1">
    <property type="nucleotide sequence ID" value="NC_008724.1"/>
</dbReference>
<sequence length="148" mass="16943">MAYNYSPRDLSRMTRDDLITLRKNLGHHIDYTLDSIAMFEYELNTHAPAGYGGPGYGGCNLRFNQLDAAEQKYLTESYQLTWKMVQDLQKLKKLVQKLRTEYTNVSDAIRIGTYINRGYIKPATSRPIVIEDSDKFDDSAFGPDIYAA</sequence>
<dbReference type="KEGG" id="vg:5470743"/>
<proteinExistence type="predicted"/>
<organism evidence="1 2">
    <name type="scientific">Chlorovirus heliozoae</name>
    <dbReference type="NCBI Taxonomy" id="322019"/>
    <lineage>
        <taxon>Viruses</taxon>
        <taxon>Varidnaviria</taxon>
        <taxon>Bamfordvirae</taxon>
        <taxon>Nucleocytoviricota</taxon>
        <taxon>Megaviricetes</taxon>
        <taxon>Algavirales</taxon>
        <taxon>Phycodnaviridae</taxon>
        <taxon>Chlorovirus</taxon>
    </lineage>
</organism>
<name>A7KA52_9PHYC</name>
<keyword evidence="2" id="KW-1185">Reference proteome</keyword>
<dbReference type="EMBL" id="EF101928">
    <property type="protein sequence ID" value="ABT16926.1"/>
    <property type="molecule type" value="Genomic_DNA"/>
</dbReference>
<dbReference type="GeneID" id="5470743"/>
<gene>
    <name evidence="1" type="primary">z792R</name>
    <name evidence="1" type="ORF">ATCV1_z792R</name>
</gene>
<protein>
    <submittedName>
        <fullName evidence="1">Uncharacterized protein z792R</fullName>
    </submittedName>
</protein>